<feature type="transmembrane region" description="Helical" evidence="5">
    <location>
        <begin position="266"/>
        <end position="289"/>
    </location>
</feature>
<evidence type="ECO:0000256" key="5">
    <source>
        <dbReference type="SAM" id="Phobius"/>
    </source>
</evidence>
<evidence type="ECO:0000313" key="8">
    <source>
        <dbReference type="Proteomes" id="UP000799324"/>
    </source>
</evidence>
<feature type="transmembrane region" description="Helical" evidence="5">
    <location>
        <begin position="36"/>
        <end position="53"/>
    </location>
</feature>
<dbReference type="PANTHER" id="PTHR23502">
    <property type="entry name" value="MAJOR FACILITATOR SUPERFAMILY"/>
    <property type="match status" value="1"/>
</dbReference>
<sequence length="481" mass="52818">MNMDIESKAAVEETLIDFDGSDDPYNPLNWPMKRKLVVTLLYSLCTLGTMFNSSVYNSGIIQIEHQFGIGTEAALLGLSLYLLGMGFGPILWAPMSEAYGRKPAVLIPISGLMLFTFATATAKDLQTIFITRFFAGMFGSAPLTNVGGVLADIWPASQRGAAMLTWGLGVMTGPMIAPIVGGALVVNLPQTGWRWTEYTTGIIIAVSLILSVIFIDESYPPVLLARKASKIRFETQNWAIRSKSQEAGTSIPEMARKYLIVPVEMFIDPICFFINLYGAFVYAIVYLTLAVLPVEFQQVRGWNELVGSLPFLSIIVGTLFAAGVLFWGQIHYVKVMKANEGKPVAEARLLPMMIGSFFFPAGLFIMAWTSDRDVHWIGFCFGLLLLGLGFFTIFQSAVSYLVDTYLMLAASALAANMFMRSVLAAAFPLIAKSLFGNLGLDWGLSLLAFISLAMIPIPFLFHLYGKRIRAVGKRSKVSFIP</sequence>
<protein>
    <submittedName>
        <fullName evidence="7">MFS general substrate transporter</fullName>
    </submittedName>
</protein>
<feature type="transmembrane region" description="Helical" evidence="5">
    <location>
        <begin position="198"/>
        <end position="216"/>
    </location>
</feature>
<dbReference type="PROSITE" id="PS50850">
    <property type="entry name" value="MFS"/>
    <property type="match status" value="1"/>
</dbReference>
<dbReference type="OrthoDB" id="9986881at2759"/>
<name>A0A6A6TSB6_9PLEO</name>
<evidence type="ECO:0000256" key="2">
    <source>
        <dbReference type="ARBA" id="ARBA00022692"/>
    </source>
</evidence>
<dbReference type="FunFam" id="1.20.1250.20:FF:000011">
    <property type="entry name" value="MFS multidrug transporter, putative"/>
    <property type="match status" value="1"/>
</dbReference>
<feature type="transmembrane region" description="Helical" evidence="5">
    <location>
        <begin position="104"/>
        <end position="122"/>
    </location>
</feature>
<dbReference type="InterPro" id="IPR036259">
    <property type="entry name" value="MFS_trans_sf"/>
</dbReference>
<dbReference type="CDD" id="cd17323">
    <property type="entry name" value="MFS_Tpo1_MDR_like"/>
    <property type="match status" value="1"/>
</dbReference>
<dbReference type="Pfam" id="PF07690">
    <property type="entry name" value="MFS_1"/>
    <property type="match status" value="1"/>
</dbReference>
<feature type="transmembrane region" description="Helical" evidence="5">
    <location>
        <begin position="163"/>
        <end position="186"/>
    </location>
</feature>
<feature type="domain" description="Major facilitator superfamily (MFS) profile" evidence="6">
    <location>
        <begin position="38"/>
        <end position="468"/>
    </location>
</feature>
<feature type="transmembrane region" description="Helical" evidence="5">
    <location>
        <begin position="442"/>
        <end position="464"/>
    </location>
</feature>
<keyword evidence="4 5" id="KW-0472">Membrane</keyword>
<feature type="transmembrane region" description="Helical" evidence="5">
    <location>
        <begin position="349"/>
        <end position="368"/>
    </location>
</feature>
<evidence type="ECO:0000256" key="3">
    <source>
        <dbReference type="ARBA" id="ARBA00022989"/>
    </source>
</evidence>
<feature type="transmembrane region" description="Helical" evidence="5">
    <location>
        <begin position="128"/>
        <end position="151"/>
    </location>
</feature>
<evidence type="ECO:0000259" key="6">
    <source>
        <dbReference type="PROSITE" id="PS50850"/>
    </source>
</evidence>
<proteinExistence type="predicted"/>
<keyword evidence="8" id="KW-1185">Reference proteome</keyword>
<feature type="transmembrane region" description="Helical" evidence="5">
    <location>
        <begin position="73"/>
        <end position="92"/>
    </location>
</feature>
<dbReference type="GO" id="GO:0022857">
    <property type="term" value="F:transmembrane transporter activity"/>
    <property type="evidence" value="ECO:0007669"/>
    <property type="project" value="InterPro"/>
</dbReference>
<dbReference type="SUPFAM" id="SSF103473">
    <property type="entry name" value="MFS general substrate transporter"/>
    <property type="match status" value="1"/>
</dbReference>
<gene>
    <name evidence="7" type="ORF">K491DRAFT_416060</name>
</gene>
<dbReference type="InterPro" id="IPR011701">
    <property type="entry name" value="MFS"/>
</dbReference>
<dbReference type="GO" id="GO:0005886">
    <property type="term" value="C:plasma membrane"/>
    <property type="evidence" value="ECO:0007669"/>
    <property type="project" value="TreeGrafter"/>
</dbReference>
<dbReference type="PANTHER" id="PTHR23502:SF59">
    <property type="entry name" value="MULTIDRUG TRANSPORTER, PUTATIVE (AFU_ORTHOLOGUE AFUA_1G10370)-RELATED"/>
    <property type="match status" value="1"/>
</dbReference>
<keyword evidence="3 5" id="KW-1133">Transmembrane helix</keyword>
<comment type="subcellular location">
    <subcellularLocation>
        <location evidence="1">Membrane</location>
        <topology evidence="1">Multi-pass membrane protein</topology>
    </subcellularLocation>
</comment>
<accession>A0A6A6TSB6</accession>
<dbReference type="InterPro" id="IPR020846">
    <property type="entry name" value="MFS_dom"/>
</dbReference>
<evidence type="ECO:0000313" key="7">
    <source>
        <dbReference type="EMBL" id="KAF2661514.1"/>
    </source>
</evidence>
<feature type="transmembrane region" description="Helical" evidence="5">
    <location>
        <begin position="374"/>
        <end position="394"/>
    </location>
</feature>
<dbReference type="Gene3D" id="1.20.1250.20">
    <property type="entry name" value="MFS general substrate transporter like domains"/>
    <property type="match status" value="1"/>
</dbReference>
<evidence type="ECO:0000256" key="1">
    <source>
        <dbReference type="ARBA" id="ARBA00004141"/>
    </source>
</evidence>
<evidence type="ECO:0000256" key="4">
    <source>
        <dbReference type="ARBA" id="ARBA00023136"/>
    </source>
</evidence>
<dbReference type="Proteomes" id="UP000799324">
    <property type="component" value="Unassembled WGS sequence"/>
</dbReference>
<feature type="transmembrane region" description="Helical" evidence="5">
    <location>
        <begin position="309"/>
        <end position="328"/>
    </location>
</feature>
<dbReference type="EMBL" id="MU004293">
    <property type="protein sequence ID" value="KAF2661514.1"/>
    <property type="molecule type" value="Genomic_DNA"/>
</dbReference>
<reference evidence="7" key="1">
    <citation type="journal article" date="2020" name="Stud. Mycol.">
        <title>101 Dothideomycetes genomes: a test case for predicting lifestyles and emergence of pathogens.</title>
        <authorList>
            <person name="Haridas S."/>
            <person name="Albert R."/>
            <person name="Binder M."/>
            <person name="Bloem J."/>
            <person name="Labutti K."/>
            <person name="Salamov A."/>
            <person name="Andreopoulos B."/>
            <person name="Baker S."/>
            <person name="Barry K."/>
            <person name="Bills G."/>
            <person name="Bluhm B."/>
            <person name="Cannon C."/>
            <person name="Castanera R."/>
            <person name="Culley D."/>
            <person name="Daum C."/>
            <person name="Ezra D."/>
            <person name="Gonzalez J."/>
            <person name="Henrissat B."/>
            <person name="Kuo A."/>
            <person name="Liang C."/>
            <person name="Lipzen A."/>
            <person name="Lutzoni F."/>
            <person name="Magnuson J."/>
            <person name="Mondo S."/>
            <person name="Nolan M."/>
            <person name="Ohm R."/>
            <person name="Pangilinan J."/>
            <person name="Park H.-J."/>
            <person name="Ramirez L."/>
            <person name="Alfaro M."/>
            <person name="Sun H."/>
            <person name="Tritt A."/>
            <person name="Yoshinaga Y."/>
            <person name="Zwiers L.-H."/>
            <person name="Turgeon B."/>
            <person name="Goodwin S."/>
            <person name="Spatafora J."/>
            <person name="Crous P."/>
            <person name="Grigoriev I."/>
        </authorList>
    </citation>
    <scope>NUCLEOTIDE SEQUENCE</scope>
    <source>
        <strain evidence="7">CBS 122681</strain>
    </source>
</reference>
<dbReference type="AlphaFoldDB" id="A0A6A6TSB6"/>
<keyword evidence="2 5" id="KW-0812">Transmembrane</keyword>
<organism evidence="7 8">
    <name type="scientific">Lophiostoma macrostomum CBS 122681</name>
    <dbReference type="NCBI Taxonomy" id="1314788"/>
    <lineage>
        <taxon>Eukaryota</taxon>
        <taxon>Fungi</taxon>
        <taxon>Dikarya</taxon>
        <taxon>Ascomycota</taxon>
        <taxon>Pezizomycotina</taxon>
        <taxon>Dothideomycetes</taxon>
        <taxon>Pleosporomycetidae</taxon>
        <taxon>Pleosporales</taxon>
        <taxon>Lophiostomataceae</taxon>
        <taxon>Lophiostoma</taxon>
    </lineage>
</organism>